<protein>
    <submittedName>
        <fullName evidence="6">Predicted membrane protein</fullName>
    </submittedName>
</protein>
<dbReference type="Gene3D" id="1.10.10.1740">
    <property type="entry name" value="Transmembrane protein 14-like"/>
    <property type="match status" value="1"/>
</dbReference>
<comment type="similarity">
    <text evidence="2">Belongs to the TMEM14 family.</text>
</comment>
<proteinExistence type="inferred from homology"/>
<reference evidence="6" key="1">
    <citation type="submission" date="2014-08" db="EMBL/GenBank/DDBJ databases">
        <authorList>
            <person name="Sharma Rahul"/>
            <person name="Thines Marco"/>
        </authorList>
    </citation>
    <scope>NUCLEOTIDE SEQUENCE</scope>
</reference>
<dbReference type="InterPro" id="IPR005349">
    <property type="entry name" value="TMEM14"/>
</dbReference>
<accession>A0A0F7SMB0</accession>
<dbReference type="AlphaFoldDB" id="A0A0F7SMB0"/>
<keyword evidence="4" id="KW-1133">Transmembrane helix</keyword>
<sequence>MSSHPANTLSGLCFVGGIIGFSRTRSIPSIVGGFALGSLFAISGMRIQEGLDYGYETAAASSVLLMLAGLPRFRRGRVPQVLTGLGLAGTGYYGKTLYDFSR</sequence>
<evidence type="ECO:0000256" key="3">
    <source>
        <dbReference type="ARBA" id="ARBA00022692"/>
    </source>
</evidence>
<organism evidence="6">
    <name type="scientific">Phaffia rhodozyma</name>
    <name type="common">Yeast</name>
    <name type="synonym">Xanthophyllomyces dendrorhous</name>
    <dbReference type="NCBI Taxonomy" id="264483"/>
    <lineage>
        <taxon>Eukaryota</taxon>
        <taxon>Fungi</taxon>
        <taxon>Dikarya</taxon>
        <taxon>Basidiomycota</taxon>
        <taxon>Agaricomycotina</taxon>
        <taxon>Tremellomycetes</taxon>
        <taxon>Cystofilobasidiales</taxon>
        <taxon>Mrakiaceae</taxon>
        <taxon>Phaffia</taxon>
    </lineage>
</organism>
<evidence type="ECO:0000256" key="5">
    <source>
        <dbReference type="ARBA" id="ARBA00023136"/>
    </source>
</evidence>
<dbReference type="GO" id="GO:0016020">
    <property type="term" value="C:membrane"/>
    <property type="evidence" value="ECO:0007669"/>
    <property type="project" value="UniProtKB-SubCell"/>
</dbReference>
<evidence type="ECO:0000256" key="2">
    <source>
        <dbReference type="ARBA" id="ARBA00007590"/>
    </source>
</evidence>
<dbReference type="InterPro" id="IPR044890">
    <property type="entry name" value="TMEM14_sf"/>
</dbReference>
<dbReference type="EMBL" id="LN483345">
    <property type="protein sequence ID" value="CDZ98773.1"/>
    <property type="molecule type" value="Genomic_DNA"/>
</dbReference>
<evidence type="ECO:0000256" key="1">
    <source>
        <dbReference type="ARBA" id="ARBA00004370"/>
    </source>
</evidence>
<dbReference type="Pfam" id="PF03647">
    <property type="entry name" value="Tmemb_14"/>
    <property type="match status" value="1"/>
</dbReference>
<evidence type="ECO:0000256" key="4">
    <source>
        <dbReference type="ARBA" id="ARBA00022989"/>
    </source>
</evidence>
<keyword evidence="5" id="KW-0472">Membrane</keyword>
<evidence type="ECO:0000313" key="6">
    <source>
        <dbReference type="EMBL" id="CDZ98773.1"/>
    </source>
</evidence>
<name>A0A0F7SMB0_PHARH</name>
<keyword evidence="3" id="KW-0812">Transmembrane</keyword>
<comment type="subcellular location">
    <subcellularLocation>
        <location evidence="1">Membrane</location>
    </subcellularLocation>
</comment>